<evidence type="ECO:0000256" key="6">
    <source>
        <dbReference type="RuleBase" id="RU362125"/>
    </source>
</evidence>
<sequence>MDLTYSEQDEAFRAELRAWLQAEVPAHGPPPPPGDWPARRAYDTAWQRRLYDAGYAGLHWPSQFGGRGLPVTQQLVYLEEHARAGAPYISVNFVGMMHAGPTLIAEGTDEQRAYHLPRILRGEHVWCQGFSEPQAGSDLASLRTSAVREGDEYIVNGQKIWSTRAHVADYGGLLVRTDPDARKHRGISWLILDMHSPGVEVRPMRTIDGESHFCEVFLTDVRVPVANLVGAENDGWRVTNVTLRFERGTAFAQHIITLRSQLRDLVRAARLVPAPGGGTAWDDPALRGHVGRLEAHVDGLWRMTQRGITEAEATGLPAPTGSAVKLRFSELSQELSELAVRVLGRAATGGVRGHGLDGAEIARAYLWSLQYTIAAGTSQIQRNLIAERVLGMPRVA</sequence>
<dbReference type="FunFam" id="2.40.110.10:FF:000011">
    <property type="entry name" value="Acyl-CoA dehydrogenase FadE34"/>
    <property type="match status" value="1"/>
</dbReference>
<dbReference type="InterPro" id="IPR009075">
    <property type="entry name" value="AcylCo_DH/oxidase_C"/>
</dbReference>
<evidence type="ECO:0000259" key="8">
    <source>
        <dbReference type="Pfam" id="PF02770"/>
    </source>
</evidence>
<dbReference type="InterPro" id="IPR006091">
    <property type="entry name" value="Acyl-CoA_Oxase/DH_mid-dom"/>
</dbReference>
<evidence type="ECO:0000313" key="10">
    <source>
        <dbReference type="EMBL" id="OHV24687.1"/>
    </source>
</evidence>
<comment type="cofactor">
    <cofactor evidence="1 6">
        <name>FAD</name>
        <dbReference type="ChEBI" id="CHEBI:57692"/>
    </cofactor>
</comment>
<organism evidence="10 11">
    <name type="scientific">Parafrankia soli</name>
    <dbReference type="NCBI Taxonomy" id="2599596"/>
    <lineage>
        <taxon>Bacteria</taxon>
        <taxon>Bacillati</taxon>
        <taxon>Actinomycetota</taxon>
        <taxon>Actinomycetes</taxon>
        <taxon>Frankiales</taxon>
        <taxon>Frankiaceae</taxon>
        <taxon>Parafrankia</taxon>
    </lineage>
</organism>
<dbReference type="Gene3D" id="1.10.540.10">
    <property type="entry name" value="Acyl-CoA dehydrogenase/oxidase, N-terminal domain"/>
    <property type="match status" value="1"/>
</dbReference>
<evidence type="ECO:0000256" key="3">
    <source>
        <dbReference type="ARBA" id="ARBA00022630"/>
    </source>
</evidence>
<dbReference type="GO" id="GO:0050660">
    <property type="term" value="F:flavin adenine dinucleotide binding"/>
    <property type="evidence" value="ECO:0007669"/>
    <property type="project" value="InterPro"/>
</dbReference>
<feature type="domain" description="Acyl-CoA dehydrogenase/oxidase N-terminal" evidence="9">
    <location>
        <begin position="6"/>
        <end position="123"/>
    </location>
</feature>
<dbReference type="GO" id="GO:0005886">
    <property type="term" value="C:plasma membrane"/>
    <property type="evidence" value="ECO:0007669"/>
    <property type="project" value="TreeGrafter"/>
</dbReference>
<dbReference type="RefSeq" id="WP_071065477.1">
    <property type="nucleotide sequence ID" value="NZ_MAXA01000234.1"/>
</dbReference>
<dbReference type="SUPFAM" id="SSF56645">
    <property type="entry name" value="Acyl-CoA dehydrogenase NM domain-like"/>
    <property type="match status" value="1"/>
</dbReference>
<evidence type="ECO:0000256" key="1">
    <source>
        <dbReference type="ARBA" id="ARBA00001974"/>
    </source>
</evidence>
<dbReference type="InterPro" id="IPR013786">
    <property type="entry name" value="AcylCoA_DH/ox_N"/>
</dbReference>
<dbReference type="Gene3D" id="2.40.110.10">
    <property type="entry name" value="Butyryl-CoA Dehydrogenase, subunit A, domain 2"/>
    <property type="match status" value="1"/>
</dbReference>
<comment type="caution">
    <text evidence="10">The sequence shown here is derived from an EMBL/GenBank/DDBJ whole genome shotgun (WGS) entry which is preliminary data.</text>
</comment>
<dbReference type="PANTHER" id="PTHR43292">
    <property type="entry name" value="ACYL-COA DEHYDROGENASE"/>
    <property type="match status" value="1"/>
</dbReference>
<feature type="domain" description="Acyl-CoA dehydrogenase/oxidase C-terminal" evidence="7">
    <location>
        <begin position="233"/>
        <end position="390"/>
    </location>
</feature>
<dbReference type="Pfam" id="PF02771">
    <property type="entry name" value="Acyl-CoA_dh_N"/>
    <property type="match status" value="1"/>
</dbReference>
<evidence type="ECO:0000313" key="11">
    <source>
        <dbReference type="Proteomes" id="UP000179769"/>
    </source>
</evidence>
<dbReference type="InterPro" id="IPR009100">
    <property type="entry name" value="AcylCoA_DH/oxidase_NM_dom_sf"/>
</dbReference>
<gene>
    <name evidence="10" type="ORF">BBK14_23210</name>
</gene>
<proteinExistence type="inferred from homology"/>
<dbReference type="Proteomes" id="UP000179769">
    <property type="component" value="Unassembled WGS sequence"/>
</dbReference>
<name>A0A1S1PTM6_9ACTN</name>
<dbReference type="InterPro" id="IPR052161">
    <property type="entry name" value="Mycobact_Acyl-CoA_DH"/>
</dbReference>
<dbReference type="OrthoDB" id="5179760at2"/>
<comment type="similarity">
    <text evidence="2 6">Belongs to the acyl-CoA dehydrogenase family.</text>
</comment>
<dbReference type="InterPro" id="IPR046373">
    <property type="entry name" value="Acyl-CoA_Oxase/DH_mid-dom_sf"/>
</dbReference>
<evidence type="ECO:0000256" key="4">
    <source>
        <dbReference type="ARBA" id="ARBA00022827"/>
    </source>
</evidence>
<dbReference type="EMBL" id="MAXA01000234">
    <property type="protein sequence ID" value="OHV24687.1"/>
    <property type="molecule type" value="Genomic_DNA"/>
</dbReference>
<keyword evidence="3 6" id="KW-0285">Flavoprotein</keyword>
<evidence type="ECO:0000256" key="2">
    <source>
        <dbReference type="ARBA" id="ARBA00009347"/>
    </source>
</evidence>
<dbReference type="SUPFAM" id="SSF47203">
    <property type="entry name" value="Acyl-CoA dehydrogenase C-terminal domain-like"/>
    <property type="match status" value="1"/>
</dbReference>
<protein>
    <submittedName>
        <fullName evidence="10">Acyl-CoA dehydrogenase</fullName>
    </submittedName>
</protein>
<keyword evidence="5 6" id="KW-0560">Oxidoreductase</keyword>
<dbReference type="GO" id="GO:0016627">
    <property type="term" value="F:oxidoreductase activity, acting on the CH-CH group of donors"/>
    <property type="evidence" value="ECO:0007669"/>
    <property type="project" value="InterPro"/>
</dbReference>
<dbReference type="Pfam" id="PF02770">
    <property type="entry name" value="Acyl-CoA_dh_M"/>
    <property type="match status" value="1"/>
</dbReference>
<dbReference type="Gene3D" id="1.20.140.10">
    <property type="entry name" value="Butyryl-CoA Dehydrogenase, subunit A, domain 3"/>
    <property type="match status" value="1"/>
</dbReference>
<evidence type="ECO:0000259" key="9">
    <source>
        <dbReference type="Pfam" id="PF02771"/>
    </source>
</evidence>
<dbReference type="Pfam" id="PF00441">
    <property type="entry name" value="Acyl-CoA_dh_1"/>
    <property type="match status" value="1"/>
</dbReference>
<evidence type="ECO:0000259" key="7">
    <source>
        <dbReference type="Pfam" id="PF00441"/>
    </source>
</evidence>
<evidence type="ECO:0000256" key="5">
    <source>
        <dbReference type="ARBA" id="ARBA00023002"/>
    </source>
</evidence>
<dbReference type="InterPro" id="IPR036250">
    <property type="entry name" value="AcylCo_DH-like_C"/>
</dbReference>
<feature type="domain" description="Acyl-CoA oxidase/dehydrogenase middle" evidence="8">
    <location>
        <begin position="127"/>
        <end position="221"/>
    </location>
</feature>
<dbReference type="PANTHER" id="PTHR43292:SF3">
    <property type="entry name" value="ACYL-COA DEHYDROGENASE FADE29"/>
    <property type="match status" value="1"/>
</dbReference>
<keyword evidence="11" id="KW-1185">Reference proteome</keyword>
<dbReference type="InterPro" id="IPR037069">
    <property type="entry name" value="AcylCoA_DH/ox_N_sf"/>
</dbReference>
<accession>A0A1S1PTM6</accession>
<dbReference type="AlphaFoldDB" id="A0A1S1PTM6"/>
<reference evidence="11" key="1">
    <citation type="submission" date="2016-07" db="EMBL/GenBank/DDBJ databases">
        <title>Frankia sp. NRRL B-16219 Genome sequencing.</title>
        <authorList>
            <person name="Ghodhbane-Gtari F."/>
            <person name="Swanson E."/>
            <person name="Gueddou A."/>
            <person name="Louati M."/>
            <person name="Nouioui I."/>
            <person name="Hezbri K."/>
            <person name="Abebe-Akele F."/>
            <person name="Simpson S."/>
            <person name="Morris K."/>
            <person name="Thomas K."/>
            <person name="Gtari M."/>
            <person name="Tisa L.S."/>
        </authorList>
    </citation>
    <scope>NUCLEOTIDE SEQUENCE [LARGE SCALE GENOMIC DNA]</scope>
    <source>
        <strain evidence="11">NRRL B-16219</strain>
    </source>
</reference>
<keyword evidence="4 6" id="KW-0274">FAD</keyword>